<dbReference type="InterPro" id="IPR023578">
    <property type="entry name" value="Ras_GEF_dom_sf"/>
</dbReference>
<dbReference type="SMART" id="SM00229">
    <property type="entry name" value="RasGEFN"/>
    <property type="match status" value="1"/>
</dbReference>
<accession>A0A8U7NQR7</accession>
<protein>
    <submittedName>
        <fullName evidence="1">Uncharacterized protein</fullName>
    </submittedName>
</protein>
<dbReference type="AlphaFoldDB" id="A0A8U7NQR7"/>
<evidence type="ECO:0000313" key="1">
    <source>
        <dbReference type="Ensembl" id="ENSCMUP00000030739.1"/>
    </source>
</evidence>
<reference evidence="1" key="2">
    <citation type="submission" date="2025-08" db="UniProtKB">
        <authorList>
            <consortium name="Ensembl"/>
        </authorList>
    </citation>
    <scope>IDENTIFICATION</scope>
</reference>
<dbReference type="SUPFAM" id="SSF48366">
    <property type="entry name" value="Ras GEF"/>
    <property type="match status" value="1"/>
</dbReference>
<reference evidence="2" key="1">
    <citation type="submission" date="2019-10" db="EMBL/GenBank/DDBJ databases">
        <title>Corvus moneduloides (New Caledonian crow) genome, bCorMon1, primary haplotype.</title>
        <authorList>
            <person name="Rutz C."/>
            <person name="Fungtammasan C."/>
            <person name="Mountcastle J."/>
            <person name="Formenti G."/>
            <person name="Chow W."/>
            <person name="Howe K."/>
            <person name="Steele M.P."/>
            <person name="Fernandes J."/>
            <person name="Gilbert M.T.P."/>
            <person name="Fedrigo O."/>
            <person name="Jarvis E.D."/>
            <person name="Gemmell N."/>
        </authorList>
    </citation>
    <scope>NUCLEOTIDE SEQUENCE [LARGE SCALE GENOMIC DNA]</scope>
</reference>
<dbReference type="Ensembl" id="ENSCMUT00000037703.1">
    <property type="protein sequence ID" value="ENSCMUP00000030739.1"/>
    <property type="gene ID" value="ENSCMUG00000020236.1"/>
</dbReference>
<reference evidence="1" key="3">
    <citation type="submission" date="2025-09" db="UniProtKB">
        <authorList>
            <consortium name="Ensembl"/>
        </authorList>
    </citation>
    <scope>IDENTIFICATION</scope>
</reference>
<keyword evidence="2" id="KW-1185">Reference proteome</keyword>
<name>A0A8U7NQR7_CORMO</name>
<organism evidence="1 2">
    <name type="scientific">Corvus moneduloides</name>
    <name type="common">New Caledonian crow</name>
    <dbReference type="NCBI Taxonomy" id="1196302"/>
    <lineage>
        <taxon>Eukaryota</taxon>
        <taxon>Metazoa</taxon>
        <taxon>Chordata</taxon>
        <taxon>Craniata</taxon>
        <taxon>Vertebrata</taxon>
        <taxon>Euteleostomi</taxon>
        <taxon>Archelosauria</taxon>
        <taxon>Archosauria</taxon>
        <taxon>Dinosauria</taxon>
        <taxon>Saurischia</taxon>
        <taxon>Theropoda</taxon>
        <taxon>Coelurosauria</taxon>
        <taxon>Aves</taxon>
        <taxon>Neognathae</taxon>
        <taxon>Neoaves</taxon>
        <taxon>Telluraves</taxon>
        <taxon>Australaves</taxon>
        <taxon>Passeriformes</taxon>
        <taxon>Corvoidea</taxon>
        <taxon>Corvidae</taxon>
        <taxon>Corvus</taxon>
    </lineage>
</organism>
<evidence type="ECO:0000313" key="2">
    <source>
        <dbReference type="Proteomes" id="UP000694553"/>
    </source>
</evidence>
<dbReference type="Gene3D" id="1.20.870.10">
    <property type="entry name" value="Son of sevenless (SoS) protein Chain: S domain 1"/>
    <property type="match status" value="1"/>
</dbReference>
<dbReference type="InterPro" id="IPR000651">
    <property type="entry name" value="Ras-like_Gua-exchang_fac_N"/>
</dbReference>
<sequence length="121" mass="13088">MSSSLDLDQAPTLDELLRGCVDAFDAQGKVRDPQLVRLFLATHPWYLPQAEVAGKLLTLVQESGGSAEGPSLRLKIGHLVRYWVRAFPQELSGDPQVLGRLRELGAALGGDPETPLGLESL</sequence>
<dbReference type="Proteomes" id="UP000694553">
    <property type="component" value="Unassembled WGS sequence"/>
</dbReference>
<proteinExistence type="predicted"/>
<dbReference type="PROSITE" id="PS50212">
    <property type="entry name" value="RASGEF_NTER"/>
    <property type="match status" value="1"/>
</dbReference>